<protein>
    <submittedName>
        <fullName evidence="2">Uncharacterized protein</fullName>
    </submittedName>
</protein>
<comment type="caution">
    <text evidence="2">The sequence shown here is derived from an EMBL/GenBank/DDBJ whole genome shotgun (WGS) entry which is preliminary data.</text>
</comment>
<name>A0A423XKR3_9PEZI</name>
<feature type="region of interest" description="Disordered" evidence="1">
    <location>
        <begin position="472"/>
        <end position="520"/>
    </location>
</feature>
<evidence type="ECO:0000256" key="1">
    <source>
        <dbReference type="SAM" id="MobiDB-lite"/>
    </source>
</evidence>
<keyword evidence="3" id="KW-1185">Reference proteome</keyword>
<dbReference type="OrthoDB" id="5206740at2759"/>
<feature type="compositionally biased region" description="Low complexity" evidence="1">
    <location>
        <begin position="139"/>
        <end position="170"/>
    </location>
</feature>
<dbReference type="STRING" id="1230097.A0A423XKR3"/>
<feature type="region of interest" description="Disordered" evidence="1">
    <location>
        <begin position="102"/>
        <end position="185"/>
    </location>
</feature>
<feature type="region of interest" description="Disordered" evidence="1">
    <location>
        <begin position="332"/>
        <end position="357"/>
    </location>
</feature>
<feature type="compositionally biased region" description="Low complexity" evidence="1">
    <location>
        <begin position="335"/>
        <end position="349"/>
    </location>
</feature>
<feature type="compositionally biased region" description="Polar residues" evidence="1">
    <location>
        <begin position="114"/>
        <end position="125"/>
    </location>
</feature>
<accession>A0A423XKR3</accession>
<gene>
    <name evidence="2" type="ORF">VPNG_01297</name>
</gene>
<proteinExistence type="predicted"/>
<organism evidence="2 3">
    <name type="scientific">Cytospora leucostoma</name>
    <dbReference type="NCBI Taxonomy" id="1230097"/>
    <lineage>
        <taxon>Eukaryota</taxon>
        <taxon>Fungi</taxon>
        <taxon>Dikarya</taxon>
        <taxon>Ascomycota</taxon>
        <taxon>Pezizomycotina</taxon>
        <taxon>Sordariomycetes</taxon>
        <taxon>Sordariomycetidae</taxon>
        <taxon>Diaporthales</taxon>
        <taxon>Cytosporaceae</taxon>
        <taxon>Cytospora</taxon>
    </lineage>
</organism>
<dbReference type="AlphaFoldDB" id="A0A423XKR3"/>
<reference evidence="2 3" key="1">
    <citation type="submission" date="2015-09" db="EMBL/GenBank/DDBJ databases">
        <title>Host preference determinants of Valsa canker pathogens revealed by comparative genomics.</title>
        <authorList>
            <person name="Yin Z."/>
            <person name="Huang L."/>
        </authorList>
    </citation>
    <scope>NUCLEOTIDE SEQUENCE [LARGE SCALE GENOMIC DNA]</scope>
    <source>
        <strain evidence="2 3">SXYLt</strain>
    </source>
</reference>
<feature type="region of interest" description="Disordered" evidence="1">
    <location>
        <begin position="212"/>
        <end position="232"/>
    </location>
</feature>
<evidence type="ECO:0000313" key="2">
    <source>
        <dbReference type="EMBL" id="ROW17076.1"/>
    </source>
</evidence>
<dbReference type="Proteomes" id="UP000285146">
    <property type="component" value="Unassembled WGS sequence"/>
</dbReference>
<evidence type="ECO:0000313" key="3">
    <source>
        <dbReference type="Proteomes" id="UP000285146"/>
    </source>
</evidence>
<dbReference type="EMBL" id="LKEB01000003">
    <property type="protein sequence ID" value="ROW17076.1"/>
    <property type="molecule type" value="Genomic_DNA"/>
</dbReference>
<dbReference type="InParanoid" id="A0A423XKR3"/>
<sequence length="520" mass="54992">MSAHQNPPKRPRLSLQIKTIAHGPNLRGSRTVAAAVNPTSPTAFNTLSNVYVTAIDRATPVTAINTTQTQPLTIQTQNLTQGQHVSHTPYAVTYPETPLTAQPLSPGVAAPSIQIPSTMTATPPLSSGPIDDKDTKPFSFSAADTAGASTTTASSTATPSQPATTTTPSTSLPPPSVSTPIGNSRRRATVNLDVSRSCSGLPYMRNRSLHSILRNSPLPPPTAKTPISPRRQSARLAEKAARRVGYESPIERVITTNQYVKSHIDLLADEASPASSTASPVTATAAEAQGTHGQEDMVLDLTMAYTGDETRDGGTTPGPFEEMRRRMAGLVTRTPTSPGSGPGLSSPAGVRKRKKKDTKRRWVWTIGTQEDDLDDREVGGALAAIRAAARAQAADVQAPAAAPPTVVVEPAVQSPMEILTPSVEVCEEADEAEGHDVIMSESEAEAETESVNAGGRPVSLTPEDVDVDMFTPTVATHKNDNKFLEPTPSRSFRQDSEGLFNSETGSRRDTPIPAELVPAE</sequence>
<feature type="region of interest" description="Disordered" evidence="1">
    <location>
        <begin position="446"/>
        <end position="465"/>
    </location>
</feature>